<evidence type="ECO:0000259" key="5">
    <source>
        <dbReference type="PROSITE" id="PS50280"/>
    </source>
</evidence>
<dbReference type="OrthoDB" id="5984008at2759"/>
<evidence type="ECO:0000256" key="3">
    <source>
        <dbReference type="ARBA" id="ARBA00022691"/>
    </source>
</evidence>
<dbReference type="Pfam" id="PF00856">
    <property type="entry name" value="SET"/>
    <property type="match status" value="1"/>
</dbReference>
<dbReference type="PANTHER" id="PTHR12350:SF19">
    <property type="entry name" value="SET DOMAIN-CONTAINING PROTEIN"/>
    <property type="match status" value="1"/>
</dbReference>
<accession>A0A1Y2EC59</accession>
<evidence type="ECO:0000259" key="6">
    <source>
        <dbReference type="PROSITE" id="PS50868"/>
    </source>
</evidence>
<organism evidence="7 8">
    <name type="scientific">Leucosporidium creatinivorum</name>
    <dbReference type="NCBI Taxonomy" id="106004"/>
    <lineage>
        <taxon>Eukaryota</taxon>
        <taxon>Fungi</taxon>
        <taxon>Dikarya</taxon>
        <taxon>Basidiomycota</taxon>
        <taxon>Pucciniomycotina</taxon>
        <taxon>Microbotryomycetes</taxon>
        <taxon>Leucosporidiales</taxon>
        <taxon>Leucosporidium</taxon>
    </lineage>
</organism>
<dbReference type="AlphaFoldDB" id="A0A1Y2EC59"/>
<dbReference type="PANTHER" id="PTHR12350">
    <property type="entry name" value="HISTONE-LYSINE N-METHYLTRANSFERASE-RELATED"/>
    <property type="match status" value="1"/>
</dbReference>
<keyword evidence="8" id="KW-1185">Reference proteome</keyword>
<dbReference type="InterPro" id="IPR046341">
    <property type="entry name" value="SET_dom_sf"/>
</dbReference>
<evidence type="ECO:0000256" key="2">
    <source>
        <dbReference type="ARBA" id="ARBA00022679"/>
    </source>
</evidence>
<feature type="domain" description="SET" evidence="5">
    <location>
        <begin position="32"/>
        <end position="141"/>
    </location>
</feature>
<sequence length="219" mass="24046">MTFTLTTTLPRRSSPPYLPTKDSYSPTHPDCFRIQFADEGEFNSCLKTERAFAAGETITAITNTLPGVKAYSSVQVLPDPPIPGSSQDPSKCRHIELNSDLLYVNHSCDPNVAFDVRKEGNWEVRALKDLPKGEIMTFAYFSTEWDMDQPFTCLCGSSKCLGTIRGAKDIPAEVLKTYFINDHILALKSYQTQQTSASKGGKAVKGAPLEQTAEVQVGA</sequence>
<dbReference type="PROSITE" id="PS50280">
    <property type="entry name" value="SET"/>
    <property type="match status" value="1"/>
</dbReference>
<feature type="compositionally biased region" description="Polar residues" evidence="4">
    <location>
        <begin position="1"/>
        <end position="11"/>
    </location>
</feature>
<dbReference type="Proteomes" id="UP000193467">
    <property type="component" value="Unassembled WGS sequence"/>
</dbReference>
<dbReference type="GO" id="GO:0008168">
    <property type="term" value="F:methyltransferase activity"/>
    <property type="evidence" value="ECO:0007669"/>
    <property type="project" value="UniProtKB-KW"/>
</dbReference>
<dbReference type="Gene3D" id="2.170.270.10">
    <property type="entry name" value="SET domain"/>
    <property type="match status" value="1"/>
</dbReference>
<dbReference type="SUPFAM" id="SSF82199">
    <property type="entry name" value="SET domain"/>
    <property type="match status" value="1"/>
</dbReference>
<evidence type="ECO:0000256" key="4">
    <source>
        <dbReference type="SAM" id="MobiDB-lite"/>
    </source>
</evidence>
<dbReference type="InParanoid" id="A0A1Y2EC59"/>
<reference evidence="7 8" key="1">
    <citation type="submission" date="2016-07" db="EMBL/GenBank/DDBJ databases">
        <title>Pervasive Adenine N6-methylation of Active Genes in Fungi.</title>
        <authorList>
            <consortium name="DOE Joint Genome Institute"/>
            <person name="Mondo S.J."/>
            <person name="Dannebaum R.O."/>
            <person name="Kuo R.C."/>
            <person name="Labutti K."/>
            <person name="Haridas S."/>
            <person name="Kuo A."/>
            <person name="Salamov A."/>
            <person name="Ahrendt S.R."/>
            <person name="Lipzen A."/>
            <person name="Sullivan W."/>
            <person name="Andreopoulos W.B."/>
            <person name="Clum A."/>
            <person name="Lindquist E."/>
            <person name="Daum C."/>
            <person name="Ramamoorthy G.K."/>
            <person name="Gryganskyi A."/>
            <person name="Culley D."/>
            <person name="Magnuson J.K."/>
            <person name="James T.Y."/>
            <person name="O'Malley M.A."/>
            <person name="Stajich J.E."/>
            <person name="Spatafora J.W."/>
            <person name="Visel A."/>
            <person name="Grigoriev I.V."/>
        </authorList>
    </citation>
    <scope>NUCLEOTIDE SEQUENCE [LARGE SCALE GENOMIC DNA]</scope>
    <source>
        <strain evidence="7 8">62-1032</strain>
    </source>
</reference>
<dbReference type="InterPro" id="IPR001214">
    <property type="entry name" value="SET_dom"/>
</dbReference>
<keyword evidence="3" id="KW-0949">S-adenosyl-L-methionine</keyword>
<feature type="domain" description="Post-SET" evidence="6">
    <location>
        <begin position="149"/>
        <end position="165"/>
    </location>
</feature>
<evidence type="ECO:0000313" key="8">
    <source>
        <dbReference type="Proteomes" id="UP000193467"/>
    </source>
</evidence>
<dbReference type="STRING" id="106004.A0A1Y2EC59"/>
<dbReference type="EMBL" id="MCGR01000058">
    <property type="protein sequence ID" value="ORY69151.1"/>
    <property type="molecule type" value="Genomic_DNA"/>
</dbReference>
<protein>
    <recommendedName>
        <fullName evidence="9">Post-SET domain-containing protein</fullName>
    </recommendedName>
</protein>
<dbReference type="GO" id="GO:0032259">
    <property type="term" value="P:methylation"/>
    <property type="evidence" value="ECO:0007669"/>
    <property type="project" value="UniProtKB-KW"/>
</dbReference>
<comment type="caution">
    <text evidence="7">The sequence shown here is derived from an EMBL/GenBank/DDBJ whole genome shotgun (WGS) entry which is preliminary data.</text>
</comment>
<feature type="region of interest" description="Disordered" evidence="4">
    <location>
        <begin position="1"/>
        <end position="24"/>
    </location>
</feature>
<keyword evidence="2" id="KW-0808">Transferase</keyword>
<evidence type="ECO:0008006" key="9">
    <source>
        <dbReference type="Google" id="ProtNLM"/>
    </source>
</evidence>
<proteinExistence type="predicted"/>
<dbReference type="InterPro" id="IPR003616">
    <property type="entry name" value="Post-SET_dom"/>
</dbReference>
<keyword evidence="1" id="KW-0489">Methyltransferase</keyword>
<gene>
    <name evidence="7" type="ORF">BCR35DRAFT_308172</name>
</gene>
<dbReference type="InterPro" id="IPR053201">
    <property type="entry name" value="Flavunoidine_N-MTase"/>
</dbReference>
<evidence type="ECO:0000256" key="1">
    <source>
        <dbReference type="ARBA" id="ARBA00022603"/>
    </source>
</evidence>
<dbReference type="PROSITE" id="PS50868">
    <property type="entry name" value="POST_SET"/>
    <property type="match status" value="1"/>
</dbReference>
<name>A0A1Y2EC59_9BASI</name>
<evidence type="ECO:0000313" key="7">
    <source>
        <dbReference type="EMBL" id="ORY69151.1"/>
    </source>
</evidence>